<protein>
    <submittedName>
        <fullName evidence="1">Uncharacterized protein</fullName>
    </submittedName>
</protein>
<gene>
    <name evidence="1" type="ORF">IC229_34110</name>
</gene>
<reference evidence="1" key="1">
    <citation type="submission" date="2020-09" db="EMBL/GenBank/DDBJ databases">
        <authorList>
            <person name="Kim M.K."/>
        </authorList>
    </citation>
    <scope>NUCLEOTIDE SEQUENCE</scope>
    <source>
        <strain evidence="1">BT702</strain>
    </source>
</reference>
<keyword evidence="2" id="KW-1185">Reference proteome</keyword>
<dbReference type="EMBL" id="JACWZY010000066">
    <property type="protein sequence ID" value="MBD2705693.1"/>
    <property type="molecule type" value="Genomic_DNA"/>
</dbReference>
<proteinExistence type="predicted"/>
<name>A0A927AWD6_9BACT</name>
<dbReference type="Proteomes" id="UP000598820">
    <property type="component" value="Unassembled WGS sequence"/>
</dbReference>
<organism evidence="1 2">
    <name type="scientific">Spirosoma profusum</name>
    <dbReference type="NCBI Taxonomy" id="2771354"/>
    <lineage>
        <taxon>Bacteria</taxon>
        <taxon>Pseudomonadati</taxon>
        <taxon>Bacteroidota</taxon>
        <taxon>Cytophagia</taxon>
        <taxon>Cytophagales</taxon>
        <taxon>Cytophagaceae</taxon>
        <taxon>Spirosoma</taxon>
    </lineage>
</organism>
<evidence type="ECO:0000313" key="1">
    <source>
        <dbReference type="EMBL" id="MBD2705693.1"/>
    </source>
</evidence>
<accession>A0A927AWD6</accession>
<sequence length="90" mass="10076">MAGNDFFIADTRNHRIRKVSCGPLVSLKAGSWSDPTVWYCNRVPLSTDVVRLNHAVSLPANYQVQALRVIYSATGRLNFDPNSKLVFIQP</sequence>
<comment type="caution">
    <text evidence="1">The sequence shown here is derived from an EMBL/GenBank/DDBJ whole genome shotgun (WGS) entry which is preliminary data.</text>
</comment>
<dbReference type="AlphaFoldDB" id="A0A927AWD6"/>
<evidence type="ECO:0000313" key="2">
    <source>
        <dbReference type="Proteomes" id="UP000598820"/>
    </source>
</evidence>